<dbReference type="PANTHER" id="PTHR37984">
    <property type="entry name" value="PROTEIN CBG26694"/>
    <property type="match status" value="1"/>
</dbReference>
<evidence type="ECO:0000259" key="4">
    <source>
        <dbReference type="PROSITE" id="PS50994"/>
    </source>
</evidence>
<dbReference type="InterPro" id="IPR036236">
    <property type="entry name" value="Znf_C2H2_sf"/>
</dbReference>
<dbReference type="PROSITE" id="PS00028">
    <property type="entry name" value="ZINC_FINGER_C2H2_1"/>
    <property type="match status" value="1"/>
</dbReference>
<dbReference type="GO" id="GO:0008270">
    <property type="term" value="F:zinc ion binding"/>
    <property type="evidence" value="ECO:0007669"/>
    <property type="project" value="UniProtKB-KW"/>
</dbReference>
<dbReference type="Proteomes" id="UP001160148">
    <property type="component" value="Unassembled WGS sequence"/>
</dbReference>
<dbReference type="SUPFAM" id="SSF53098">
    <property type="entry name" value="Ribonuclease H-like"/>
    <property type="match status" value="1"/>
</dbReference>
<dbReference type="SUPFAM" id="SSF57667">
    <property type="entry name" value="beta-beta-alpha zinc fingers"/>
    <property type="match status" value="1"/>
</dbReference>
<evidence type="ECO:0000259" key="3">
    <source>
        <dbReference type="PROSITE" id="PS50157"/>
    </source>
</evidence>
<dbReference type="Gene3D" id="3.30.420.10">
    <property type="entry name" value="Ribonuclease H-like superfamily/Ribonuclease H"/>
    <property type="match status" value="1"/>
</dbReference>
<feature type="domain" description="Integrase catalytic" evidence="4">
    <location>
        <begin position="78"/>
        <end position="243"/>
    </location>
</feature>
<dbReference type="GO" id="GO:0003676">
    <property type="term" value="F:nucleic acid binding"/>
    <property type="evidence" value="ECO:0007669"/>
    <property type="project" value="InterPro"/>
</dbReference>
<keyword evidence="1" id="KW-0479">Metal-binding</keyword>
<keyword evidence="1" id="KW-0862">Zinc</keyword>
<accession>A0AAV0VUD3</accession>
<dbReference type="EMBL" id="CARXXK010000001">
    <property type="protein sequence ID" value="CAI6347892.1"/>
    <property type="molecule type" value="Genomic_DNA"/>
</dbReference>
<feature type="domain" description="C2H2-type" evidence="3">
    <location>
        <begin position="94"/>
        <end position="121"/>
    </location>
</feature>
<comment type="caution">
    <text evidence="5">The sequence shown here is derived from an EMBL/GenBank/DDBJ whole genome shotgun (WGS) entry which is preliminary data.</text>
</comment>
<dbReference type="GO" id="GO:0015074">
    <property type="term" value="P:DNA integration"/>
    <property type="evidence" value="ECO:0007669"/>
    <property type="project" value="InterPro"/>
</dbReference>
<sequence>MSKNPFMNCKSRKRRKNKNVPTLQPKEKLLCPRTMVRYDGSHADYPTKWVCKMFLKELLSEAAVKNHLNTCSALNREPEPAPTNNEETAKITPYICKYCDRVFSITVTLKRHLEKHKKPPELSENEIEYKLKNLKTERKILKEYFSLWGIPEKLVTDNGSSLCSTEMSEFLSKNGVFHIRTPPYNPSSNGAAENTVKTFKQFLKKCAKNTDMDTNICNFVLTYNSTKHCATGVSPAELHLGRPLNTSLDRLVPFAKHKYNRPIEEVE</sequence>
<dbReference type="InterPro" id="IPR001584">
    <property type="entry name" value="Integrase_cat-core"/>
</dbReference>
<dbReference type="InterPro" id="IPR012337">
    <property type="entry name" value="RNaseH-like_sf"/>
</dbReference>
<reference evidence="5 6" key="1">
    <citation type="submission" date="2023-01" db="EMBL/GenBank/DDBJ databases">
        <authorList>
            <person name="Whitehead M."/>
        </authorList>
    </citation>
    <scope>NUCLEOTIDE SEQUENCE [LARGE SCALE GENOMIC DNA]</scope>
</reference>
<gene>
    <name evidence="5" type="ORF">MEUPH1_LOCUS4623</name>
</gene>
<evidence type="ECO:0000256" key="2">
    <source>
        <dbReference type="SAM" id="MobiDB-lite"/>
    </source>
</evidence>
<dbReference type="PANTHER" id="PTHR37984:SF5">
    <property type="entry name" value="PROTEIN NYNRIN-LIKE"/>
    <property type="match status" value="1"/>
</dbReference>
<dbReference type="InterPro" id="IPR013087">
    <property type="entry name" value="Znf_C2H2_type"/>
</dbReference>
<evidence type="ECO:0000313" key="6">
    <source>
        <dbReference type="Proteomes" id="UP001160148"/>
    </source>
</evidence>
<dbReference type="PROSITE" id="PS50994">
    <property type="entry name" value="INTEGRASE"/>
    <property type="match status" value="1"/>
</dbReference>
<evidence type="ECO:0000256" key="1">
    <source>
        <dbReference type="PROSITE-ProRule" id="PRU00042"/>
    </source>
</evidence>
<protein>
    <submittedName>
        <fullName evidence="5">Uncharacterized protein</fullName>
    </submittedName>
</protein>
<dbReference type="AlphaFoldDB" id="A0AAV0VUD3"/>
<dbReference type="InterPro" id="IPR036397">
    <property type="entry name" value="RNaseH_sf"/>
</dbReference>
<keyword evidence="1" id="KW-0863">Zinc-finger</keyword>
<proteinExistence type="predicted"/>
<organism evidence="5 6">
    <name type="scientific">Macrosiphum euphorbiae</name>
    <name type="common">potato aphid</name>
    <dbReference type="NCBI Taxonomy" id="13131"/>
    <lineage>
        <taxon>Eukaryota</taxon>
        <taxon>Metazoa</taxon>
        <taxon>Ecdysozoa</taxon>
        <taxon>Arthropoda</taxon>
        <taxon>Hexapoda</taxon>
        <taxon>Insecta</taxon>
        <taxon>Pterygota</taxon>
        <taxon>Neoptera</taxon>
        <taxon>Paraneoptera</taxon>
        <taxon>Hemiptera</taxon>
        <taxon>Sternorrhyncha</taxon>
        <taxon>Aphidomorpha</taxon>
        <taxon>Aphidoidea</taxon>
        <taxon>Aphididae</taxon>
        <taxon>Macrosiphini</taxon>
        <taxon>Macrosiphum</taxon>
    </lineage>
</organism>
<dbReference type="InterPro" id="IPR050951">
    <property type="entry name" value="Retrovirus_Pol_polyprotein"/>
</dbReference>
<feature type="region of interest" description="Disordered" evidence="2">
    <location>
        <begin position="1"/>
        <end position="24"/>
    </location>
</feature>
<keyword evidence="6" id="KW-1185">Reference proteome</keyword>
<dbReference type="PROSITE" id="PS50157">
    <property type="entry name" value="ZINC_FINGER_C2H2_2"/>
    <property type="match status" value="1"/>
</dbReference>
<name>A0AAV0VUD3_9HEMI</name>
<evidence type="ECO:0000313" key="5">
    <source>
        <dbReference type="EMBL" id="CAI6347892.1"/>
    </source>
</evidence>